<feature type="domain" description="ABC transporter" evidence="10">
    <location>
        <begin position="9"/>
        <end position="225"/>
    </location>
</feature>
<evidence type="ECO:0000256" key="5">
    <source>
        <dbReference type="ARBA" id="ARBA00022840"/>
    </source>
</evidence>
<keyword evidence="2" id="KW-1003">Cell membrane</keyword>
<evidence type="ECO:0000256" key="2">
    <source>
        <dbReference type="ARBA" id="ARBA00022475"/>
    </source>
</evidence>
<dbReference type="EMBL" id="FNQP01000001">
    <property type="protein sequence ID" value="SDZ75794.1"/>
    <property type="molecule type" value="Genomic_DNA"/>
</dbReference>
<dbReference type="STRING" id="525918.SAMN05660964_00157"/>
<dbReference type="PROSITE" id="PS00211">
    <property type="entry name" value="ABC_TRANSPORTER_1"/>
    <property type="match status" value="1"/>
</dbReference>
<proteinExistence type="predicted"/>
<keyword evidence="9" id="KW-0472">Membrane</keyword>
<dbReference type="Proteomes" id="UP000199397">
    <property type="component" value="Unassembled WGS sequence"/>
</dbReference>
<dbReference type="NCBIfam" id="NF007090">
    <property type="entry name" value="PRK09544.1"/>
    <property type="match status" value="1"/>
</dbReference>
<evidence type="ECO:0000256" key="4">
    <source>
        <dbReference type="ARBA" id="ARBA00022833"/>
    </source>
</evidence>
<keyword evidence="3" id="KW-0547">Nucleotide-binding</keyword>
<keyword evidence="4" id="KW-0862">Zinc</keyword>
<keyword evidence="1" id="KW-0813">Transport</keyword>
<name>A0A1H3VNF6_9GAMM</name>
<keyword evidence="5 11" id="KW-0067">ATP-binding</keyword>
<evidence type="ECO:0000256" key="9">
    <source>
        <dbReference type="ARBA" id="ARBA00023136"/>
    </source>
</evidence>
<keyword evidence="8" id="KW-0406">Ion transport</keyword>
<dbReference type="InterPro" id="IPR017871">
    <property type="entry name" value="ABC_transporter-like_CS"/>
</dbReference>
<dbReference type="OrthoDB" id="6461291at2"/>
<dbReference type="GO" id="GO:0010043">
    <property type="term" value="P:response to zinc ion"/>
    <property type="evidence" value="ECO:0007669"/>
    <property type="project" value="TreeGrafter"/>
</dbReference>
<dbReference type="SUPFAM" id="SSF52540">
    <property type="entry name" value="P-loop containing nucleoside triphosphate hydrolases"/>
    <property type="match status" value="1"/>
</dbReference>
<keyword evidence="7" id="KW-1278">Translocase</keyword>
<reference evidence="11 12" key="1">
    <citation type="submission" date="2016-10" db="EMBL/GenBank/DDBJ databases">
        <authorList>
            <person name="de Groot N.N."/>
        </authorList>
    </citation>
    <scope>NUCLEOTIDE SEQUENCE [LARGE SCALE GENOMIC DNA]</scope>
    <source>
        <strain evidence="11 12">DSM 21228</strain>
    </source>
</reference>
<protein>
    <submittedName>
        <fullName evidence="11">Zinc transport system ATP-binding protein</fullName>
    </submittedName>
</protein>
<evidence type="ECO:0000259" key="10">
    <source>
        <dbReference type="PROSITE" id="PS50893"/>
    </source>
</evidence>
<keyword evidence="6" id="KW-0864">Zinc transport</keyword>
<evidence type="ECO:0000256" key="3">
    <source>
        <dbReference type="ARBA" id="ARBA00022741"/>
    </source>
</evidence>
<accession>A0A1H3VNF6</accession>
<dbReference type="InterPro" id="IPR003439">
    <property type="entry name" value="ABC_transporter-like_ATP-bd"/>
</dbReference>
<dbReference type="AlphaFoldDB" id="A0A1H3VNF6"/>
<dbReference type="GO" id="GO:0006829">
    <property type="term" value="P:zinc ion transport"/>
    <property type="evidence" value="ECO:0007669"/>
    <property type="project" value="UniProtKB-KW"/>
</dbReference>
<dbReference type="PROSITE" id="PS50893">
    <property type="entry name" value="ABC_TRANSPORTER_2"/>
    <property type="match status" value="1"/>
</dbReference>
<evidence type="ECO:0000256" key="1">
    <source>
        <dbReference type="ARBA" id="ARBA00022448"/>
    </source>
</evidence>
<dbReference type="GO" id="GO:0005524">
    <property type="term" value="F:ATP binding"/>
    <property type="evidence" value="ECO:0007669"/>
    <property type="project" value="UniProtKB-KW"/>
</dbReference>
<dbReference type="InterPro" id="IPR027417">
    <property type="entry name" value="P-loop_NTPase"/>
</dbReference>
<evidence type="ECO:0000256" key="8">
    <source>
        <dbReference type="ARBA" id="ARBA00023065"/>
    </source>
</evidence>
<dbReference type="Gene3D" id="3.40.50.300">
    <property type="entry name" value="P-loop containing nucleotide triphosphate hydrolases"/>
    <property type="match status" value="1"/>
</dbReference>
<evidence type="ECO:0000256" key="6">
    <source>
        <dbReference type="ARBA" id="ARBA00022906"/>
    </source>
</evidence>
<evidence type="ECO:0000256" key="7">
    <source>
        <dbReference type="ARBA" id="ARBA00022967"/>
    </source>
</evidence>
<dbReference type="Pfam" id="PF00005">
    <property type="entry name" value="ABC_tran"/>
    <property type="match status" value="1"/>
</dbReference>
<evidence type="ECO:0000313" key="11">
    <source>
        <dbReference type="EMBL" id="SDZ75794.1"/>
    </source>
</evidence>
<dbReference type="InterPro" id="IPR003593">
    <property type="entry name" value="AAA+_ATPase"/>
</dbReference>
<sequence>MSTTHTVLAKLEHIGLNFGQRVILHDVSLEVYPESVLTLIGPNGAGKSTVLKILLGLLVPDQGLVWRMPGLRIGYVPQKFHLDRLLPLTVERFIGLNLRRHNPAAVRASAAEVGIQDLLPQAVQSLSGGELQRVLLARALLNKPQLLVLDEPGQGVDVTGLNELYQLINRLKQVHGYGVLMVSHDLHLVMAATDQVLCLNRHICCSGQPEAVSRHPEYLRLFGDLRPSGLAVYTHHHDHQHDMHGCVVPLPDTDKEHSHG</sequence>
<dbReference type="SMART" id="SM00382">
    <property type="entry name" value="AAA"/>
    <property type="match status" value="1"/>
</dbReference>
<evidence type="ECO:0000313" key="12">
    <source>
        <dbReference type="Proteomes" id="UP000199397"/>
    </source>
</evidence>
<dbReference type="FunFam" id="3.40.50.300:FF:000392">
    <property type="entry name" value="Zinc import ATP-binding protein ZnuC"/>
    <property type="match status" value="1"/>
</dbReference>
<keyword evidence="12" id="KW-1185">Reference proteome</keyword>
<dbReference type="GO" id="GO:0016887">
    <property type="term" value="F:ATP hydrolysis activity"/>
    <property type="evidence" value="ECO:0007669"/>
    <property type="project" value="InterPro"/>
</dbReference>
<gene>
    <name evidence="11" type="ORF">SAMN05660964_00157</name>
</gene>
<dbReference type="PANTHER" id="PTHR42734:SF9">
    <property type="entry name" value="ZINC IMPORT ATP-BINDING PROTEIN ZNUC"/>
    <property type="match status" value="1"/>
</dbReference>
<dbReference type="RefSeq" id="WP_093064395.1">
    <property type="nucleotide sequence ID" value="NZ_FNQP01000001.1"/>
</dbReference>
<dbReference type="InterPro" id="IPR050153">
    <property type="entry name" value="Metal_Ion_Import_ABC"/>
</dbReference>
<organism evidence="11 12">
    <name type="scientific">Thiothrix caldifontis</name>
    <dbReference type="NCBI Taxonomy" id="525918"/>
    <lineage>
        <taxon>Bacteria</taxon>
        <taxon>Pseudomonadati</taxon>
        <taxon>Pseudomonadota</taxon>
        <taxon>Gammaproteobacteria</taxon>
        <taxon>Thiotrichales</taxon>
        <taxon>Thiotrichaceae</taxon>
        <taxon>Thiothrix</taxon>
    </lineage>
</organism>
<dbReference type="PANTHER" id="PTHR42734">
    <property type="entry name" value="METAL TRANSPORT SYSTEM ATP-BINDING PROTEIN TM_0124-RELATED"/>
    <property type="match status" value="1"/>
</dbReference>